<dbReference type="Proteomes" id="UP000186736">
    <property type="component" value="Unassembled WGS sequence"/>
</dbReference>
<accession>A0A1Q9R3H7</accession>
<evidence type="ECO:0000313" key="3">
    <source>
        <dbReference type="Proteomes" id="UP000186736"/>
    </source>
</evidence>
<sequence length="82" mass="8586">MVVDFVLAAGAGFGAAAVCFLAGMVAGDSNRRGSVSFPETHVSFDPLLPDEARLRFLARAADAVRSGRLSQAQQLKDESSSD</sequence>
<dbReference type="AlphaFoldDB" id="A0A1Q9R3H7"/>
<evidence type="ECO:0000256" key="1">
    <source>
        <dbReference type="SAM" id="Phobius"/>
    </source>
</evidence>
<reference evidence="2 3" key="1">
    <citation type="submission" date="2016-10" db="EMBL/GenBank/DDBJ databases">
        <title>Genome Sequence of Pseudomonas putida GM4FR.</title>
        <authorList>
            <person name="Poehlein A."/>
            <person name="Wemheuer F."/>
            <person name="Hollensteiner J."/>
            <person name="Wemheuer B."/>
        </authorList>
    </citation>
    <scope>NUCLEOTIDE SEQUENCE [LARGE SCALE GENOMIC DNA]</scope>
    <source>
        <strain evidence="2 3">GM4FR</strain>
    </source>
</reference>
<feature type="transmembrane region" description="Helical" evidence="1">
    <location>
        <begin position="6"/>
        <end position="26"/>
    </location>
</feature>
<comment type="caution">
    <text evidence="2">The sequence shown here is derived from an EMBL/GenBank/DDBJ whole genome shotgun (WGS) entry which is preliminary data.</text>
</comment>
<organism evidence="2 3">
    <name type="scientific">Pseudomonas putida</name>
    <name type="common">Arthrobacter siderocapsulatus</name>
    <dbReference type="NCBI Taxonomy" id="303"/>
    <lineage>
        <taxon>Bacteria</taxon>
        <taxon>Pseudomonadati</taxon>
        <taxon>Pseudomonadota</taxon>
        <taxon>Gammaproteobacteria</taxon>
        <taxon>Pseudomonadales</taxon>
        <taxon>Pseudomonadaceae</taxon>
        <taxon>Pseudomonas</taxon>
    </lineage>
</organism>
<keyword evidence="1" id="KW-0812">Transmembrane</keyword>
<gene>
    <name evidence="2" type="ORF">PSEMO_32350</name>
</gene>
<proteinExistence type="predicted"/>
<keyword evidence="1" id="KW-1133">Transmembrane helix</keyword>
<evidence type="ECO:0000313" key="2">
    <source>
        <dbReference type="EMBL" id="OLS61862.1"/>
    </source>
</evidence>
<keyword evidence="1" id="KW-0472">Membrane</keyword>
<protein>
    <submittedName>
        <fullName evidence="2">Uncharacterized protein</fullName>
    </submittedName>
</protein>
<dbReference type="EMBL" id="MKZO01000026">
    <property type="protein sequence ID" value="OLS61862.1"/>
    <property type="molecule type" value="Genomic_DNA"/>
</dbReference>
<name>A0A1Q9R3H7_PSEPU</name>